<evidence type="ECO:0000259" key="2">
    <source>
        <dbReference type="Pfam" id="PF00561"/>
    </source>
</evidence>
<dbReference type="InterPro" id="IPR000073">
    <property type="entry name" value="AB_hydrolase_1"/>
</dbReference>
<keyword evidence="6" id="KW-1185">Reference proteome</keyword>
<dbReference type="Gene3D" id="3.40.50.1820">
    <property type="entry name" value="alpha/beta hydrolase"/>
    <property type="match status" value="1"/>
</dbReference>
<feature type="domain" description="AB hydrolase-1" evidence="2">
    <location>
        <begin position="13"/>
        <end position="235"/>
    </location>
</feature>
<reference evidence="5 6" key="1">
    <citation type="submission" date="2016-11" db="EMBL/GenBank/DDBJ databases">
        <authorList>
            <person name="Jaros S."/>
            <person name="Januszkiewicz K."/>
            <person name="Wedrychowicz H."/>
        </authorList>
    </citation>
    <scope>NUCLEOTIDE SEQUENCE [LARGE SCALE GENOMIC DNA]</scope>
    <source>
        <strain evidence="4 5">GAS86</strain>
        <strain evidence="3 6">GAS95</strain>
    </source>
</reference>
<evidence type="ECO:0000313" key="5">
    <source>
        <dbReference type="Proteomes" id="UP000184693"/>
    </source>
</evidence>
<dbReference type="Pfam" id="PF00561">
    <property type="entry name" value="Abhydrolase_1"/>
    <property type="match status" value="1"/>
</dbReference>
<dbReference type="InterPro" id="IPR029058">
    <property type="entry name" value="AB_hydrolase_fold"/>
</dbReference>
<dbReference type="GO" id="GO:0016787">
    <property type="term" value="F:hydrolase activity"/>
    <property type="evidence" value="ECO:0007669"/>
    <property type="project" value="UniProtKB-KW"/>
</dbReference>
<dbReference type="GO" id="GO:0016020">
    <property type="term" value="C:membrane"/>
    <property type="evidence" value="ECO:0007669"/>
    <property type="project" value="TreeGrafter"/>
</dbReference>
<dbReference type="PRINTS" id="PR00412">
    <property type="entry name" value="EPOXHYDRLASE"/>
</dbReference>
<gene>
    <name evidence="3" type="ORF">SAMN05444165_3029</name>
    <name evidence="4" type="ORF">SAMN05444168_5628</name>
</gene>
<dbReference type="Proteomes" id="UP000184693">
    <property type="component" value="Unassembled WGS sequence"/>
</dbReference>
<keyword evidence="1" id="KW-0378">Hydrolase</keyword>
<dbReference type="PANTHER" id="PTHR43798">
    <property type="entry name" value="MONOACYLGLYCEROL LIPASE"/>
    <property type="match status" value="1"/>
</dbReference>
<dbReference type="Proteomes" id="UP000185151">
    <property type="component" value="Unassembled WGS sequence"/>
</dbReference>
<dbReference type="PANTHER" id="PTHR43798:SF31">
    <property type="entry name" value="AB HYDROLASE SUPERFAMILY PROTEIN YCLE"/>
    <property type="match status" value="1"/>
</dbReference>
<dbReference type="EMBL" id="FSRU01000001">
    <property type="protein sequence ID" value="SIO42114.1"/>
    <property type="molecule type" value="Genomic_DNA"/>
</dbReference>
<evidence type="ECO:0000256" key="1">
    <source>
        <dbReference type="ARBA" id="ARBA00022801"/>
    </source>
</evidence>
<dbReference type="InterPro" id="IPR050266">
    <property type="entry name" value="AB_hydrolase_sf"/>
</dbReference>
<dbReference type="OrthoDB" id="8562572at2"/>
<dbReference type="SUPFAM" id="SSF53474">
    <property type="entry name" value="alpha/beta-Hydrolases"/>
    <property type="match status" value="1"/>
</dbReference>
<sequence>MKLKYDDVGTGTPVVFVHGLGGTGNVFGAQVAALSPSFRVVVPDIRGCGRSDKAPISIDALVADVVELIDGAGFESVHLVGHSLGTVIVQRLALEHPQMVRSIALIGPIQAAPEAAKTAIRDRAEQARKVGLAGIADATVKGGTSPETKRDHPELAAFVRELVMRQDPEMYAQTCEMIVGLEPAAIEKLRIPALVVTGDQDATSPPATAKGIADKIPGSKYVELAQCGHWTPIEKAAAVNELLLQFLTK</sequence>
<dbReference type="PRINTS" id="PR00111">
    <property type="entry name" value="ABHYDROLASE"/>
</dbReference>
<accession>A0A1N6JCL8</accession>
<protein>
    <submittedName>
        <fullName evidence="4">3-oxoadipate enol-lactonase</fullName>
    </submittedName>
    <submittedName>
        <fullName evidence="3">Pimeloyl-ACP methyl ester carboxylesterase</fullName>
    </submittedName>
</protein>
<name>A0A1N6JCL8_9BURK</name>
<dbReference type="InterPro" id="IPR000639">
    <property type="entry name" value="Epox_hydrolase-like"/>
</dbReference>
<evidence type="ECO:0000313" key="3">
    <source>
        <dbReference type="EMBL" id="SIO42114.1"/>
    </source>
</evidence>
<proteinExistence type="predicted"/>
<organism evidence="3 6">
    <name type="scientific">Paraburkholderia phenazinium</name>
    <dbReference type="NCBI Taxonomy" id="60549"/>
    <lineage>
        <taxon>Bacteria</taxon>
        <taxon>Pseudomonadati</taxon>
        <taxon>Pseudomonadota</taxon>
        <taxon>Betaproteobacteria</taxon>
        <taxon>Burkholderiales</taxon>
        <taxon>Burkholderiaceae</taxon>
        <taxon>Paraburkholderia</taxon>
    </lineage>
</organism>
<dbReference type="RefSeq" id="WP_074267574.1">
    <property type="nucleotide sequence ID" value="NZ_FSRM01000002.1"/>
</dbReference>
<evidence type="ECO:0000313" key="4">
    <source>
        <dbReference type="EMBL" id="SIO49987.1"/>
    </source>
</evidence>
<dbReference type="AlphaFoldDB" id="A0A1N6JCL8"/>
<evidence type="ECO:0000313" key="6">
    <source>
        <dbReference type="Proteomes" id="UP000185151"/>
    </source>
</evidence>
<dbReference type="EMBL" id="FSRM01000002">
    <property type="protein sequence ID" value="SIO49987.1"/>
    <property type="molecule type" value="Genomic_DNA"/>
</dbReference>